<reference evidence="1 2" key="1">
    <citation type="submission" date="2024-10" db="EMBL/GenBank/DDBJ databases">
        <title>The Natural Products Discovery Center: Release of the First 8490 Sequenced Strains for Exploring Actinobacteria Biosynthetic Diversity.</title>
        <authorList>
            <person name="Kalkreuter E."/>
            <person name="Kautsar S.A."/>
            <person name="Yang D."/>
            <person name="Bader C.D."/>
            <person name="Teijaro C.N."/>
            <person name="Fluegel L."/>
            <person name="Davis C.M."/>
            <person name="Simpson J.R."/>
            <person name="Lauterbach L."/>
            <person name="Steele A.D."/>
            <person name="Gui C."/>
            <person name="Meng S."/>
            <person name="Li G."/>
            <person name="Viehrig K."/>
            <person name="Ye F."/>
            <person name="Su P."/>
            <person name="Kiefer A.F."/>
            <person name="Nichols A."/>
            <person name="Cepeda A.J."/>
            <person name="Yan W."/>
            <person name="Fan B."/>
            <person name="Jiang Y."/>
            <person name="Adhikari A."/>
            <person name="Zheng C.-J."/>
            <person name="Schuster L."/>
            <person name="Cowan T.M."/>
            <person name="Smanski M.J."/>
            <person name="Chevrette M.G."/>
            <person name="De Carvalho L.P.S."/>
            <person name="Shen B."/>
        </authorList>
    </citation>
    <scope>NUCLEOTIDE SEQUENCE [LARGE SCALE GENOMIC DNA]</scope>
    <source>
        <strain evidence="1 2">NPDC001281</strain>
    </source>
</reference>
<protein>
    <submittedName>
        <fullName evidence="1">Uncharacterized protein</fullName>
    </submittedName>
</protein>
<comment type="caution">
    <text evidence="1">The sequence shown here is derived from an EMBL/GenBank/DDBJ whole genome shotgun (WGS) entry which is preliminary data.</text>
</comment>
<name>A0ABW6VCN0_MICFU</name>
<accession>A0ABW6VCN0</accession>
<keyword evidence="2" id="KW-1185">Reference proteome</keyword>
<dbReference type="Proteomes" id="UP001602119">
    <property type="component" value="Unassembled WGS sequence"/>
</dbReference>
<organism evidence="1 2">
    <name type="scientific">Microtetraspora fusca</name>
    <dbReference type="NCBI Taxonomy" id="1997"/>
    <lineage>
        <taxon>Bacteria</taxon>
        <taxon>Bacillati</taxon>
        <taxon>Actinomycetota</taxon>
        <taxon>Actinomycetes</taxon>
        <taxon>Streptosporangiales</taxon>
        <taxon>Streptosporangiaceae</taxon>
        <taxon>Microtetraspora</taxon>
    </lineage>
</organism>
<dbReference type="EMBL" id="JBIAXI010000021">
    <property type="protein sequence ID" value="MFF4777106.1"/>
    <property type="molecule type" value="Genomic_DNA"/>
</dbReference>
<dbReference type="RefSeq" id="WP_157545676.1">
    <property type="nucleotide sequence ID" value="NZ_BBYK01000055.1"/>
</dbReference>
<evidence type="ECO:0000313" key="1">
    <source>
        <dbReference type="EMBL" id="MFF4777106.1"/>
    </source>
</evidence>
<sequence length="54" mass="6036">MAPELQYQLMITRAAELREEAAHQRTVRAAIAALKERRESAHRARAALGKSHVA</sequence>
<proteinExistence type="predicted"/>
<evidence type="ECO:0000313" key="2">
    <source>
        <dbReference type="Proteomes" id="UP001602119"/>
    </source>
</evidence>
<gene>
    <name evidence="1" type="ORF">ACFY05_30025</name>
</gene>